<comment type="caution">
    <text evidence="15">The sequence shown here is derived from an EMBL/GenBank/DDBJ whole genome shotgun (WGS) entry which is preliminary data.</text>
</comment>
<name>A0AAN7IET8_QUERU</name>
<evidence type="ECO:0000256" key="11">
    <source>
        <dbReference type="ARBA" id="ARBA00023180"/>
    </source>
</evidence>
<evidence type="ECO:0000256" key="5">
    <source>
        <dbReference type="ARBA" id="ARBA00022692"/>
    </source>
</evidence>
<dbReference type="EMBL" id="JAXUIC010000010">
    <property type="protein sequence ID" value="KAK4568042.1"/>
    <property type="molecule type" value="Genomic_DNA"/>
</dbReference>
<keyword evidence="8 12" id="KW-1133">Transmembrane helix</keyword>
<dbReference type="Proteomes" id="UP001324115">
    <property type="component" value="Unassembled WGS sequence"/>
</dbReference>
<evidence type="ECO:0000256" key="4">
    <source>
        <dbReference type="ARBA" id="ARBA00022614"/>
    </source>
</evidence>
<keyword evidence="11" id="KW-0325">Glycoprotein</keyword>
<dbReference type="PANTHER" id="PTHR48061:SF12">
    <property type="entry name" value="DISEASE RESISTANCE LIKE PROTEIN"/>
    <property type="match status" value="1"/>
</dbReference>
<dbReference type="PRINTS" id="PR00019">
    <property type="entry name" value="LEURICHRPT"/>
</dbReference>
<evidence type="ECO:0000256" key="3">
    <source>
        <dbReference type="ARBA" id="ARBA00022475"/>
    </source>
</evidence>
<feature type="domain" description="Leucine-rich repeat-containing N-terminal plant-type" evidence="14">
    <location>
        <begin position="35"/>
        <end position="84"/>
    </location>
</feature>
<evidence type="ECO:0000313" key="15">
    <source>
        <dbReference type="EMBL" id="KAK4568042.1"/>
    </source>
</evidence>
<dbReference type="SUPFAM" id="SSF52058">
    <property type="entry name" value="L domain-like"/>
    <property type="match status" value="2"/>
</dbReference>
<dbReference type="InterPro" id="IPR046956">
    <property type="entry name" value="RLP23-like"/>
</dbReference>
<dbReference type="InterPro" id="IPR032675">
    <property type="entry name" value="LRR_dom_sf"/>
</dbReference>
<feature type="signal peptide" evidence="13">
    <location>
        <begin position="1"/>
        <end position="25"/>
    </location>
</feature>
<keyword evidence="16" id="KW-1185">Reference proteome</keyword>
<keyword evidence="3" id="KW-1003">Cell membrane</keyword>
<dbReference type="FunFam" id="3.80.10.10:FF:000041">
    <property type="entry name" value="LRR receptor-like serine/threonine-protein kinase ERECTA"/>
    <property type="match status" value="1"/>
</dbReference>
<evidence type="ECO:0000256" key="9">
    <source>
        <dbReference type="ARBA" id="ARBA00023136"/>
    </source>
</evidence>
<feature type="transmembrane region" description="Helical" evidence="12">
    <location>
        <begin position="873"/>
        <end position="897"/>
    </location>
</feature>
<dbReference type="Pfam" id="PF08263">
    <property type="entry name" value="LRRNT_2"/>
    <property type="match status" value="1"/>
</dbReference>
<dbReference type="Pfam" id="PF13855">
    <property type="entry name" value="LRR_8"/>
    <property type="match status" value="1"/>
</dbReference>
<dbReference type="SMART" id="SM00369">
    <property type="entry name" value="LRR_TYP"/>
    <property type="match status" value="7"/>
</dbReference>
<keyword evidence="7" id="KW-0677">Repeat</keyword>
<evidence type="ECO:0000256" key="8">
    <source>
        <dbReference type="ARBA" id="ARBA00022989"/>
    </source>
</evidence>
<feature type="chain" id="PRO_5042871541" description="Leucine-rich repeat-containing N-terminal plant-type domain-containing protein" evidence="13">
    <location>
        <begin position="26"/>
        <end position="936"/>
    </location>
</feature>
<keyword evidence="6 13" id="KW-0732">Signal</keyword>
<keyword evidence="4" id="KW-0433">Leucine-rich repeat</keyword>
<evidence type="ECO:0000256" key="7">
    <source>
        <dbReference type="ARBA" id="ARBA00022737"/>
    </source>
</evidence>
<dbReference type="SUPFAM" id="SSF52047">
    <property type="entry name" value="RNI-like"/>
    <property type="match status" value="1"/>
</dbReference>
<dbReference type="InterPro" id="IPR001611">
    <property type="entry name" value="Leu-rich_rpt"/>
</dbReference>
<dbReference type="Gene3D" id="3.80.10.10">
    <property type="entry name" value="Ribonuclease Inhibitor"/>
    <property type="match status" value="4"/>
</dbReference>
<dbReference type="GO" id="GO:0005886">
    <property type="term" value="C:plasma membrane"/>
    <property type="evidence" value="ECO:0007669"/>
    <property type="project" value="UniProtKB-SubCell"/>
</dbReference>
<evidence type="ECO:0000256" key="10">
    <source>
        <dbReference type="ARBA" id="ARBA00023170"/>
    </source>
</evidence>
<evidence type="ECO:0000259" key="14">
    <source>
        <dbReference type="Pfam" id="PF08263"/>
    </source>
</evidence>
<dbReference type="PANTHER" id="PTHR48061">
    <property type="entry name" value="LEUCINE-RICH REPEAT RECEPTOR PROTEIN KINASE EMS1-LIKE-RELATED"/>
    <property type="match status" value="1"/>
</dbReference>
<evidence type="ECO:0000256" key="2">
    <source>
        <dbReference type="ARBA" id="ARBA00009592"/>
    </source>
</evidence>
<evidence type="ECO:0000313" key="16">
    <source>
        <dbReference type="Proteomes" id="UP001324115"/>
    </source>
</evidence>
<proteinExistence type="inferred from homology"/>
<evidence type="ECO:0000256" key="6">
    <source>
        <dbReference type="ARBA" id="ARBA00022729"/>
    </source>
</evidence>
<dbReference type="Pfam" id="PF00560">
    <property type="entry name" value="LRR_1"/>
    <property type="match status" value="6"/>
</dbReference>
<dbReference type="FunFam" id="3.80.10.10:FF:000095">
    <property type="entry name" value="LRR receptor-like serine/threonine-protein kinase GSO1"/>
    <property type="match status" value="1"/>
</dbReference>
<comment type="subcellular location">
    <subcellularLocation>
        <location evidence="1">Cell membrane</location>
        <topology evidence="1">Single-pass type I membrane protein</topology>
    </subcellularLocation>
</comment>
<evidence type="ECO:0000256" key="12">
    <source>
        <dbReference type="SAM" id="Phobius"/>
    </source>
</evidence>
<dbReference type="AlphaFoldDB" id="A0AAN7IET8"/>
<evidence type="ECO:0000256" key="13">
    <source>
        <dbReference type="SAM" id="SignalP"/>
    </source>
</evidence>
<sequence length="936" mass="104940">MGLSISLFMLMHFLALLSLYNLSFASSSFVQPLCHDDESFALLQFKESFIINQSASSATSAYPKVSSWKLESDDCCSWDGVGCDKDTGHVISLDLSNSRLYGSINSSSSLFRLVNLQRLILSFNDFNQSQIPVGIMQLSNLTYLDLCQSGFAGQIPAEILHLSKLVCLDLSFNLLNLQNPGLQSLVEKFPNMEELYLSQCGLQGEFPAGIFQLPNLEFLSVRYNADLTGYVPEFNRSSPLKVLKLTGTSFYGGLPDSIGDLKLLYDFDVRECNFSGPVPSSFGNLTELITLDLSFNNFNRVTLDWIGKQTKLNHLGLANLNLNNLNLGSCYLTGHIPSWLANLTQLAHLALDSNGLCGSIPSWIYRLMNLETLDLYFNYFGGIVDFDNFLKLQNLNSLQLSSNQISLLIKPSNNITFPKFRILGLESCDLDEFPYFLKSQDKLEFLVLSNNKITGLIPKWMWNSSKKTLWNLDLSNNFLTGFHQLPAILLWSNLRNLDLSSNKLQGSLPIPPPSIFSYSISNNTLTGEIPQMICNLSSLFVLDLSYNNLSGMLPDCLGNLSFSLSILNLRRNNFHGSIPQICKKGSKLKMIDFSQNQLQGWIPRSLVNCTMLETLFLGNNQINDSFPSWLGVLPELGVLILRYNQLQGAIGKPESNFVFPNLHIVDISYNNITGKLPYEYFRIWKSMQIIGKHGQMYMQANTDFHLPGYSVTSQYPYSMTFTNKGIEIAYERIPYIFIAMDLSSNKFEGEIPELMGNLKGIQLLNLSNNLLTGSLPSSLKKLIVLEALDLSQNKLSGEIPPQLTQLTFLAFFNASNNHLIGPIPHGNQFDTFQDKSFNGNLGLCGNPLPKKCGNLKDSLHPPLNQDSKLLFEFGWKVVVIGYGCGFIIGVIIGKIVIARKYNWFIYLHHAEHTNNAMTHETQSIWESLLKGVLRGY</sequence>
<accession>A0AAN7IET8</accession>
<keyword evidence="9 12" id="KW-0472">Membrane</keyword>
<reference evidence="15 16" key="1">
    <citation type="journal article" date="2023" name="G3 (Bethesda)">
        <title>A haplotype-resolved chromosome-scale genome for Quercus rubra L. provides insights into the genetics of adaptive traits for red oak species.</title>
        <authorList>
            <person name="Kapoor B."/>
            <person name="Jenkins J."/>
            <person name="Schmutz J."/>
            <person name="Zhebentyayeva T."/>
            <person name="Kuelheim C."/>
            <person name="Coggeshall M."/>
            <person name="Heim C."/>
            <person name="Lasky J.R."/>
            <person name="Leites L."/>
            <person name="Islam-Faridi N."/>
            <person name="Romero-Severson J."/>
            <person name="DeLeo V.L."/>
            <person name="Lucas S.M."/>
            <person name="Lazic D."/>
            <person name="Gailing O."/>
            <person name="Carlson J."/>
            <person name="Staton M."/>
        </authorList>
    </citation>
    <scope>NUCLEOTIDE SEQUENCE [LARGE SCALE GENOMIC DNA]</scope>
    <source>
        <strain evidence="15">Pseudo-F2</strain>
    </source>
</reference>
<gene>
    <name evidence="15" type="ORF">RGQ29_003696</name>
</gene>
<keyword evidence="10" id="KW-0675">Receptor</keyword>
<comment type="similarity">
    <text evidence="2">Belongs to the RLP family.</text>
</comment>
<dbReference type="FunFam" id="3.80.10.10:FF:000213">
    <property type="entry name" value="Tyrosine-sulfated glycopeptide receptor 1"/>
    <property type="match status" value="1"/>
</dbReference>
<keyword evidence="5 12" id="KW-0812">Transmembrane</keyword>
<dbReference type="InterPro" id="IPR003591">
    <property type="entry name" value="Leu-rich_rpt_typical-subtyp"/>
</dbReference>
<evidence type="ECO:0000256" key="1">
    <source>
        <dbReference type="ARBA" id="ARBA00004251"/>
    </source>
</evidence>
<organism evidence="15 16">
    <name type="scientific">Quercus rubra</name>
    <name type="common">Northern red oak</name>
    <name type="synonym">Quercus borealis</name>
    <dbReference type="NCBI Taxonomy" id="3512"/>
    <lineage>
        <taxon>Eukaryota</taxon>
        <taxon>Viridiplantae</taxon>
        <taxon>Streptophyta</taxon>
        <taxon>Embryophyta</taxon>
        <taxon>Tracheophyta</taxon>
        <taxon>Spermatophyta</taxon>
        <taxon>Magnoliopsida</taxon>
        <taxon>eudicotyledons</taxon>
        <taxon>Gunneridae</taxon>
        <taxon>Pentapetalae</taxon>
        <taxon>rosids</taxon>
        <taxon>fabids</taxon>
        <taxon>Fagales</taxon>
        <taxon>Fagaceae</taxon>
        <taxon>Quercus</taxon>
    </lineage>
</organism>
<dbReference type="InterPro" id="IPR013210">
    <property type="entry name" value="LRR_N_plant-typ"/>
</dbReference>
<protein>
    <recommendedName>
        <fullName evidence="14">Leucine-rich repeat-containing N-terminal plant-type domain-containing protein</fullName>
    </recommendedName>
</protein>